<feature type="coiled-coil region" evidence="1">
    <location>
        <begin position="250"/>
        <end position="277"/>
    </location>
</feature>
<comment type="caution">
    <text evidence="3">The sequence shown here is derived from an EMBL/GenBank/DDBJ whole genome shotgun (WGS) entry which is preliminary data.</text>
</comment>
<protein>
    <submittedName>
        <fullName evidence="3">Phosphate--AMP phosphotransferase</fullName>
    </submittedName>
</protein>
<evidence type="ECO:0000259" key="2">
    <source>
        <dbReference type="Pfam" id="PF03976"/>
    </source>
</evidence>
<dbReference type="Proteomes" id="UP001279681">
    <property type="component" value="Unassembled WGS sequence"/>
</dbReference>
<gene>
    <name evidence="3" type="ORF">RFV38_13285</name>
</gene>
<reference evidence="4" key="1">
    <citation type="submission" date="2023-07" db="EMBL/GenBank/DDBJ databases">
        <authorList>
            <person name="Colorado M.A."/>
            <person name="Villamil L.M."/>
            <person name="Melo J.F."/>
            <person name="Rodriguez J.A."/>
            <person name="Ruiz R.Y."/>
        </authorList>
    </citation>
    <scope>NUCLEOTIDE SEQUENCE [LARGE SCALE GENOMIC DNA]</scope>
    <source>
        <strain evidence="4">C33</strain>
    </source>
</reference>
<keyword evidence="4" id="KW-1185">Reference proteome</keyword>
<dbReference type="EMBL" id="JAVIKH010000047">
    <property type="protein sequence ID" value="MDX8337452.1"/>
    <property type="molecule type" value="Genomic_DNA"/>
</dbReference>
<evidence type="ECO:0000313" key="3">
    <source>
        <dbReference type="EMBL" id="MDX8337452.1"/>
    </source>
</evidence>
<sequence>MGILSNESCLKMKEKEYNKTIDPLKLKLAELQRTSKEKQIPILIIFEGLEASGKGSIINEILVTLDPRGYKVVNHNHPLEQNTLPLKQYIDDIPGKGEFHIFDKSWYDFALKEGKDITRRCKEINKIERSLLRSGMLIIKFFIHVSKKTQKKRYFTAKRNPAQAWKVTPYAWEQNFHYKKIVENWEDILERTNNFDCGWNIVSSNSLYGAKSEIFRIIVEKIESYLHQKEVRPDDVLLPYKQPFSLDDINLDKKLEKKEYKKELEVLQEKIFNLHHELYTRRVPLIIAYEGWDAAGKGGNIKRVVGRMDPRGYDVIPIAAPNDVEKNKHYLWRFWKAIPRNGHVSIFDRTWYGRVLVERVEKFATKYEWKRSYQEINDMEKQWVDDGAIIIKFWLQISKEEQLKRFKERQDTPEKNWKITEEDWRNREKWKEYKEAIEEMISRTSTTYSPWNIVPANDKYYARIFVLKKIIKEIERKLYGVK</sequence>
<evidence type="ECO:0000313" key="4">
    <source>
        <dbReference type="Proteomes" id="UP001279681"/>
    </source>
</evidence>
<organism evidence="3 4">
    <name type="scientific">Candidatus Cetobacterium colombiensis</name>
    <dbReference type="NCBI Taxonomy" id="3073100"/>
    <lineage>
        <taxon>Bacteria</taxon>
        <taxon>Fusobacteriati</taxon>
        <taxon>Fusobacteriota</taxon>
        <taxon>Fusobacteriia</taxon>
        <taxon>Fusobacteriales</taxon>
        <taxon>Fusobacteriaceae</taxon>
        <taxon>Cetobacterium</taxon>
    </lineage>
</organism>
<dbReference type="InterPro" id="IPR022488">
    <property type="entry name" value="PPK2-related"/>
</dbReference>
<dbReference type="Pfam" id="PF03976">
    <property type="entry name" value="PPK2"/>
    <property type="match status" value="2"/>
</dbReference>
<dbReference type="RefSeq" id="WP_320314782.1">
    <property type="nucleotide sequence ID" value="NZ_JAVIKH010000047.1"/>
</dbReference>
<proteinExistence type="predicted"/>
<name>A0ABU4WD42_9FUSO</name>
<dbReference type="SUPFAM" id="SSF52540">
    <property type="entry name" value="P-loop containing nucleoside triphosphate hydrolases"/>
    <property type="match status" value="2"/>
</dbReference>
<feature type="domain" description="Polyphosphate kinase-2-related" evidence="2">
    <location>
        <begin position="255"/>
        <end position="476"/>
    </location>
</feature>
<dbReference type="InterPro" id="IPR027417">
    <property type="entry name" value="P-loop_NTPase"/>
</dbReference>
<feature type="domain" description="Polyphosphate kinase-2-related" evidence="2">
    <location>
        <begin position="12"/>
        <end position="226"/>
    </location>
</feature>
<dbReference type="PANTHER" id="PTHR34383">
    <property type="entry name" value="POLYPHOSPHATE:AMP PHOSPHOTRANSFERASE-RELATED"/>
    <property type="match status" value="1"/>
</dbReference>
<evidence type="ECO:0000256" key="1">
    <source>
        <dbReference type="SAM" id="Coils"/>
    </source>
</evidence>
<dbReference type="PANTHER" id="PTHR34383:SF3">
    <property type="entry name" value="POLYPHOSPHATE:AMP PHOSPHOTRANSFERASE"/>
    <property type="match status" value="1"/>
</dbReference>
<keyword evidence="1" id="KW-0175">Coiled coil</keyword>
<accession>A0ABU4WD42</accession>
<dbReference type="Gene3D" id="3.40.50.300">
    <property type="entry name" value="P-loop containing nucleotide triphosphate hydrolases"/>
    <property type="match status" value="2"/>
</dbReference>